<dbReference type="SMART" id="SM00839">
    <property type="entry name" value="ELFV_dehydrog"/>
    <property type="match status" value="1"/>
</dbReference>
<feature type="non-terminal residue" evidence="4">
    <location>
        <position position="1"/>
    </location>
</feature>
<proteinExistence type="inferred from homology"/>
<accession>X1SH21</accession>
<dbReference type="Pfam" id="PF00208">
    <property type="entry name" value="ELFV_dehydrog"/>
    <property type="match status" value="1"/>
</dbReference>
<comment type="caution">
    <text evidence="4">The sequence shown here is derived from an EMBL/GenBank/DDBJ whole genome shotgun (WGS) entry which is preliminary data.</text>
</comment>
<organism evidence="4">
    <name type="scientific">marine sediment metagenome</name>
    <dbReference type="NCBI Taxonomy" id="412755"/>
    <lineage>
        <taxon>unclassified sequences</taxon>
        <taxon>metagenomes</taxon>
        <taxon>ecological metagenomes</taxon>
    </lineage>
</organism>
<comment type="similarity">
    <text evidence="1">Belongs to the Glu/Leu/Phe/Val dehydrogenases family.</text>
</comment>
<dbReference type="Gene3D" id="3.40.50.720">
    <property type="entry name" value="NAD(P)-binding Rossmann-like Domain"/>
    <property type="match status" value="1"/>
</dbReference>
<name>X1SH21_9ZZZZ</name>
<dbReference type="InterPro" id="IPR006096">
    <property type="entry name" value="Glu/Leu/Phe/Val/Trp_DH_C"/>
</dbReference>
<dbReference type="SUPFAM" id="SSF51735">
    <property type="entry name" value="NAD(P)-binding Rossmann-fold domains"/>
    <property type="match status" value="1"/>
</dbReference>
<dbReference type="InterPro" id="IPR046346">
    <property type="entry name" value="Aminoacid_DH-like_N_sf"/>
</dbReference>
<dbReference type="AlphaFoldDB" id="X1SH21"/>
<feature type="domain" description="Glutamate/phenylalanine/leucine/valine/L-tryptophan dehydrogenase C-terminal" evidence="3">
    <location>
        <begin position="65"/>
        <end position="301"/>
    </location>
</feature>
<dbReference type="Gene3D" id="3.40.50.10860">
    <property type="entry name" value="Leucine Dehydrogenase, chain A, domain 1"/>
    <property type="match status" value="1"/>
</dbReference>
<gene>
    <name evidence="4" type="ORF">S12H4_18716</name>
</gene>
<protein>
    <recommendedName>
        <fullName evidence="3">Glutamate/phenylalanine/leucine/valine/L-tryptophan dehydrogenase C-terminal domain-containing protein</fullName>
    </recommendedName>
</protein>
<keyword evidence="2" id="KW-0560">Oxidoreductase</keyword>
<dbReference type="PRINTS" id="PR00082">
    <property type="entry name" value="GLFDHDRGNASE"/>
</dbReference>
<dbReference type="InterPro" id="IPR006097">
    <property type="entry name" value="Glu/Leu/Phe/Val/Trp_DH_dimer"/>
</dbReference>
<dbReference type="PANTHER" id="PTHR11606">
    <property type="entry name" value="GLUTAMATE DEHYDROGENASE"/>
    <property type="match status" value="1"/>
</dbReference>
<dbReference type="InterPro" id="IPR036291">
    <property type="entry name" value="NAD(P)-bd_dom_sf"/>
</dbReference>
<sequence length="304" mass="32505">GELERLTRRYTSEISILIGPERDIPAPDVGTNPQIMAWIMDTYSMMNGYSVPAVVTGKPIEIGGSKGRFGATGRGCVISAQLAAKHLGINSKHLGINEKETVAIQGFGNVGMISANLLAEEGCLVKAVSDSKGGVYNPKGLDISSLVTHKKETGSVVGFENAETITNAELLGLRCDLLVPAALEGQINEANARSIRARIIVEGANGPTTPEANEILCDNGIFIVPDILANSGGVVVSYLEWVQSKKGFFWDEGEVNDYLQKVMTSAFAEVLRISRAEEVDMRSAAHMLAVKRVADAMAIRGIYP</sequence>
<evidence type="ECO:0000259" key="3">
    <source>
        <dbReference type="SMART" id="SM00839"/>
    </source>
</evidence>
<reference evidence="4" key="1">
    <citation type="journal article" date="2014" name="Front. Microbiol.">
        <title>High frequency of phylogenetically diverse reductive dehalogenase-homologous genes in deep subseafloor sedimentary metagenomes.</title>
        <authorList>
            <person name="Kawai M."/>
            <person name="Futagami T."/>
            <person name="Toyoda A."/>
            <person name="Takaki Y."/>
            <person name="Nishi S."/>
            <person name="Hori S."/>
            <person name="Arai W."/>
            <person name="Tsubouchi T."/>
            <person name="Morono Y."/>
            <person name="Uchiyama I."/>
            <person name="Ito T."/>
            <person name="Fujiyama A."/>
            <person name="Inagaki F."/>
            <person name="Takami H."/>
        </authorList>
    </citation>
    <scope>NUCLEOTIDE SEQUENCE</scope>
    <source>
        <strain evidence="4">Expedition CK06-06</strain>
    </source>
</reference>
<dbReference type="PANTHER" id="PTHR11606:SF13">
    <property type="entry name" value="GLUTAMATE DEHYDROGENASE 1, MITOCHONDRIAL"/>
    <property type="match status" value="1"/>
</dbReference>
<dbReference type="InterPro" id="IPR006095">
    <property type="entry name" value="Glu/Leu/Phe/Val/Trp_DH"/>
</dbReference>
<evidence type="ECO:0000256" key="2">
    <source>
        <dbReference type="ARBA" id="ARBA00023002"/>
    </source>
</evidence>
<dbReference type="GO" id="GO:0004352">
    <property type="term" value="F:glutamate dehydrogenase (NAD+) activity"/>
    <property type="evidence" value="ECO:0007669"/>
    <property type="project" value="TreeGrafter"/>
</dbReference>
<dbReference type="GO" id="GO:0006538">
    <property type="term" value="P:L-glutamate catabolic process"/>
    <property type="evidence" value="ECO:0007669"/>
    <property type="project" value="TreeGrafter"/>
</dbReference>
<dbReference type="InterPro" id="IPR033922">
    <property type="entry name" value="NAD_bind_Glu_DH"/>
</dbReference>
<dbReference type="CDD" id="cd01076">
    <property type="entry name" value="NAD_bind_1_Glu_DH"/>
    <property type="match status" value="1"/>
</dbReference>
<evidence type="ECO:0000256" key="1">
    <source>
        <dbReference type="ARBA" id="ARBA00006382"/>
    </source>
</evidence>
<dbReference type="SUPFAM" id="SSF53223">
    <property type="entry name" value="Aminoacid dehydrogenase-like, N-terminal domain"/>
    <property type="match status" value="1"/>
</dbReference>
<dbReference type="EMBL" id="BARW01009276">
    <property type="protein sequence ID" value="GAI78441.1"/>
    <property type="molecule type" value="Genomic_DNA"/>
</dbReference>
<dbReference type="Pfam" id="PF02812">
    <property type="entry name" value="ELFV_dehydrog_N"/>
    <property type="match status" value="1"/>
</dbReference>
<evidence type="ECO:0000313" key="4">
    <source>
        <dbReference type="EMBL" id="GAI78441.1"/>
    </source>
</evidence>